<organism evidence="1">
    <name type="scientific">Siphoviridae sp. ctYh54</name>
    <dbReference type="NCBI Taxonomy" id="2826379"/>
    <lineage>
        <taxon>Viruses</taxon>
        <taxon>Duplodnaviria</taxon>
        <taxon>Heunggongvirae</taxon>
        <taxon>Uroviricota</taxon>
        <taxon>Caudoviricetes</taxon>
    </lineage>
</organism>
<accession>A0A8S5ME88</accession>
<protein>
    <submittedName>
        <fullName evidence="1">Uncharacterized protein</fullName>
    </submittedName>
</protein>
<proteinExistence type="predicted"/>
<sequence>MIQYALLLSSMLNKNISRITHTCSSLRVCSKRECSSAERFQIDEQIS</sequence>
<reference evidence="1" key="1">
    <citation type="journal article" date="2021" name="Proc. Natl. Acad. Sci. U.S.A.">
        <title>A Catalog of Tens of Thousands of Viruses from Human Metagenomes Reveals Hidden Associations with Chronic Diseases.</title>
        <authorList>
            <person name="Tisza M.J."/>
            <person name="Buck C.B."/>
        </authorList>
    </citation>
    <scope>NUCLEOTIDE SEQUENCE</scope>
    <source>
        <strain evidence="1">CtYh54</strain>
    </source>
</reference>
<name>A0A8S5ME88_9CAUD</name>
<dbReference type="EMBL" id="BK014884">
    <property type="protein sequence ID" value="DAD80488.1"/>
    <property type="molecule type" value="Genomic_DNA"/>
</dbReference>
<evidence type="ECO:0000313" key="1">
    <source>
        <dbReference type="EMBL" id="DAD80488.1"/>
    </source>
</evidence>